<evidence type="ECO:0000256" key="1">
    <source>
        <dbReference type="ARBA" id="ARBA00007473"/>
    </source>
</evidence>
<comment type="similarity">
    <text evidence="1">Belongs to the KRI1 family.</text>
</comment>
<feature type="compositionally biased region" description="Basic and acidic residues" evidence="2">
    <location>
        <begin position="10"/>
        <end position="32"/>
    </location>
</feature>
<evidence type="ECO:0000256" key="2">
    <source>
        <dbReference type="SAM" id="MobiDB-lite"/>
    </source>
</evidence>
<feature type="compositionally biased region" description="Basic and acidic residues" evidence="2">
    <location>
        <begin position="285"/>
        <end position="303"/>
    </location>
</feature>
<feature type="region of interest" description="Disordered" evidence="2">
    <location>
        <begin position="531"/>
        <end position="576"/>
    </location>
</feature>
<dbReference type="EMBL" id="JAWIZZ010000073">
    <property type="protein sequence ID" value="KAK5773587.1"/>
    <property type="molecule type" value="Genomic_DNA"/>
</dbReference>
<dbReference type="PANTHER" id="PTHR14490">
    <property type="entry name" value="ZINC FINGER, ZZ TYPE"/>
    <property type="match status" value="1"/>
</dbReference>
<name>A0AAN7WL25_9SACH</name>
<feature type="region of interest" description="Disordered" evidence="2">
    <location>
        <begin position="164"/>
        <end position="202"/>
    </location>
</feature>
<feature type="region of interest" description="Disordered" evidence="2">
    <location>
        <begin position="366"/>
        <end position="423"/>
    </location>
</feature>
<evidence type="ECO:0000313" key="4">
    <source>
        <dbReference type="EMBL" id="KAK5773587.1"/>
    </source>
</evidence>
<dbReference type="InterPro" id="IPR018034">
    <property type="entry name" value="Kri1"/>
</dbReference>
<protein>
    <recommendedName>
        <fullName evidence="3">Kri1-like C-terminal domain-containing protein</fullName>
    </recommendedName>
</protein>
<organism evidence="4 5">
    <name type="scientific">Arxiozyma heterogenica</name>
    <dbReference type="NCBI Taxonomy" id="278026"/>
    <lineage>
        <taxon>Eukaryota</taxon>
        <taxon>Fungi</taxon>
        <taxon>Dikarya</taxon>
        <taxon>Ascomycota</taxon>
        <taxon>Saccharomycotina</taxon>
        <taxon>Saccharomycetes</taxon>
        <taxon>Saccharomycetales</taxon>
        <taxon>Saccharomycetaceae</taxon>
        <taxon>Arxiozyma</taxon>
    </lineage>
</organism>
<feature type="region of interest" description="Disordered" evidence="2">
    <location>
        <begin position="272"/>
        <end position="307"/>
    </location>
</feature>
<dbReference type="GO" id="GO:0000447">
    <property type="term" value="P:endonucleolytic cleavage in ITS1 to separate SSU-rRNA from 5.8S rRNA and LSU-rRNA from tricistronic rRNA transcript (SSU-rRNA, 5.8S rRNA, LSU-rRNA)"/>
    <property type="evidence" value="ECO:0007669"/>
    <property type="project" value="TreeGrafter"/>
</dbReference>
<dbReference type="PANTHER" id="PTHR14490:SF5">
    <property type="entry name" value="PROTEIN KRI1 HOMOLOG"/>
    <property type="match status" value="1"/>
</dbReference>
<dbReference type="GO" id="GO:0030686">
    <property type="term" value="C:90S preribosome"/>
    <property type="evidence" value="ECO:0007669"/>
    <property type="project" value="TreeGrafter"/>
</dbReference>
<proteinExistence type="inferred from homology"/>
<dbReference type="Proteomes" id="UP001306508">
    <property type="component" value="Unassembled WGS sequence"/>
</dbReference>
<dbReference type="InterPro" id="IPR024626">
    <property type="entry name" value="Kri1-like_C"/>
</dbReference>
<comment type="caution">
    <text evidence="4">The sequence shown here is derived from an EMBL/GenBank/DDBJ whole genome shotgun (WGS) entry which is preliminary data.</text>
</comment>
<feature type="region of interest" description="Disordered" evidence="2">
    <location>
        <begin position="1"/>
        <end position="70"/>
    </location>
</feature>
<dbReference type="Pfam" id="PF12936">
    <property type="entry name" value="Kri1_C"/>
    <property type="match status" value="1"/>
</dbReference>
<feature type="domain" description="Kri1-like C-terminal" evidence="3">
    <location>
        <begin position="434"/>
        <end position="534"/>
    </location>
</feature>
<feature type="compositionally biased region" description="Basic residues" evidence="2">
    <location>
        <begin position="559"/>
        <end position="576"/>
    </location>
</feature>
<feature type="compositionally biased region" description="Basic and acidic residues" evidence="2">
    <location>
        <begin position="183"/>
        <end position="194"/>
    </location>
</feature>
<feature type="compositionally biased region" description="Basic and acidic residues" evidence="2">
    <location>
        <begin position="401"/>
        <end position="423"/>
    </location>
</feature>
<feature type="compositionally biased region" description="Acidic residues" evidence="2">
    <location>
        <begin position="387"/>
        <end position="400"/>
    </location>
</feature>
<sequence length="576" mass="67057">MPRKKSAAKKAREAAAKEAALKEKQTNKDTVKDVGTVDSKHIPNENYSESDISSSSSSEEEDNYGDLITEDIEQGINNVLEAIKNNDTSKLLDPKVKFFKDENEQEDVGQKVKTQKPIYLKDYHRMNILSGDALKSDDELDQMETVDGQKSFVVQQRDERNKLLDEIKGAMDDSNGEDEDDDGFLKKKEIKQDNNDNNQLSYENDEQFLKDFLAQQAWIPKEGDKVIELDATGQSDDENFNNAVEDFENAYNFRYEDPNSAEIISYARNQATLRRSKTSSRRRKREEEKVVKDKLKKDKESKIQKKKTKKINKLTDVLEQLQKEFGAKIESHMVDKITKTLMNSDYKENEWDNVIAELFDDEFYNNDSEKPTWNDDDGLGNNHQFDDDNEEENQKEEEEDERKKDVDNKTIDKKSKKEMKNAVKREKKKLTEMVENAVEANKLAIIDEVENDELHERGRSKERNDSDGVKFRYREVSPESFGLTTREIFAADDADLNEFISLKKFAPYRSKELRNKDKRKVTKAKRIKEWRKKTFNDENGPSFEGVCLPKDDTDSEKSKKSKHHHKKSHKHKHSKK</sequence>
<gene>
    <name evidence="4" type="ORF">RI543_005104</name>
</gene>
<keyword evidence="5" id="KW-1185">Reference proteome</keyword>
<feature type="compositionally biased region" description="Acidic residues" evidence="2">
    <location>
        <begin position="58"/>
        <end position="70"/>
    </location>
</feature>
<feature type="compositionally biased region" description="Basic and acidic residues" evidence="2">
    <location>
        <begin position="549"/>
        <end position="558"/>
    </location>
</feature>
<dbReference type="AlphaFoldDB" id="A0AAN7WL25"/>
<reference evidence="5" key="1">
    <citation type="submission" date="2023-07" db="EMBL/GenBank/DDBJ databases">
        <title>A draft genome of Kazachstania heterogenica Y-27499.</title>
        <authorList>
            <person name="Donic C."/>
            <person name="Kralova J.S."/>
            <person name="Fidel L."/>
            <person name="Ben-Dor S."/>
            <person name="Jung S."/>
        </authorList>
    </citation>
    <scope>NUCLEOTIDE SEQUENCE [LARGE SCALE GENOMIC DNA]</scope>
    <source>
        <strain evidence="5">Y27499</strain>
    </source>
</reference>
<dbReference type="GO" id="GO:0005730">
    <property type="term" value="C:nucleolus"/>
    <property type="evidence" value="ECO:0007669"/>
    <property type="project" value="TreeGrafter"/>
</dbReference>
<accession>A0AAN7WL25</accession>
<evidence type="ECO:0000259" key="3">
    <source>
        <dbReference type="Pfam" id="PF12936"/>
    </source>
</evidence>
<evidence type="ECO:0000313" key="5">
    <source>
        <dbReference type="Proteomes" id="UP001306508"/>
    </source>
</evidence>
<feature type="compositionally biased region" description="Basic residues" evidence="2">
    <location>
        <begin position="274"/>
        <end position="284"/>
    </location>
</feature>
<dbReference type="Pfam" id="PF05178">
    <property type="entry name" value="Kri1"/>
    <property type="match status" value="1"/>
</dbReference>